<dbReference type="Proteomes" id="UP000178820">
    <property type="component" value="Unassembled WGS sequence"/>
</dbReference>
<comment type="catalytic activity">
    <reaction evidence="21">
        <text>DNA(n) + a 2'-deoxyribonucleoside 5'-triphosphate = DNA(n+1) + diphosphate</text>
        <dbReference type="Rhea" id="RHEA:22508"/>
        <dbReference type="Rhea" id="RHEA-COMP:17339"/>
        <dbReference type="Rhea" id="RHEA-COMP:17340"/>
        <dbReference type="ChEBI" id="CHEBI:33019"/>
        <dbReference type="ChEBI" id="CHEBI:61560"/>
        <dbReference type="ChEBI" id="CHEBI:173112"/>
        <dbReference type="EC" id="2.7.7.7"/>
    </reaction>
</comment>
<dbReference type="InterPro" id="IPR010996">
    <property type="entry name" value="HHH_MUS81"/>
</dbReference>
<dbReference type="EMBL" id="MHOT01000012">
    <property type="protein sequence ID" value="OGZ69364.1"/>
    <property type="molecule type" value="Genomic_DNA"/>
</dbReference>
<evidence type="ECO:0000256" key="13">
    <source>
        <dbReference type="ARBA" id="ARBA00022932"/>
    </source>
</evidence>
<comment type="subcellular location">
    <subcellularLocation>
        <location evidence="2">Cytoplasm</location>
    </subcellularLocation>
</comment>
<keyword evidence="12" id="KW-0832">Ubl conjugation</keyword>
<evidence type="ECO:0000256" key="8">
    <source>
        <dbReference type="ARBA" id="ARBA00022679"/>
    </source>
</evidence>
<dbReference type="Gene3D" id="1.10.150.20">
    <property type="entry name" value="5' to 3' exonuclease, C-terminal subdomain"/>
    <property type="match status" value="1"/>
</dbReference>
<feature type="domain" description="Helix-hairpin-helix DNA-binding motif class 1" evidence="22">
    <location>
        <begin position="53"/>
        <end position="72"/>
    </location>
</feature>
<evidence type="ECO:0000256" key="6">
    <source>
        <dbReference type="ARBA" id="ARBA00022481"/>
    </source>
</evidence>
<dbReference type="GO" id="GO:0008270">
    <property type="term" value="F:zinc ion binding"/>
    <property type="evidence" value="ECO:0007669"/>
    <property type="project" value="TreeGrafter"/>
</dbReference>
<dbReference type="PANTHER" id="PTHR36928:SF1">
    <property type="entry name" value="PHOSPHATASE YCDX-RELATED"/>
    <property type="match status" value="1"/>
</dbReference>
<feature type="domain" description="Polymerase/histidinol phosphatase N-terminal" evidence="23">
    <location>
        <begin position="339"/>
        <end position="422"/>
    </location>
</feature>
<keyword evidence="14" id="KW-0915">Sodium</keyword>
<keyword evidence="6" id="KW-0488">Methylation</keyword>
<keyword evidence="11" id="KW-0227">DNA damage</keyword>
<evidence type="ECO:0000256" key="2">
    <source>
        <dbReference type="ARBA" id="ARBA00004496"/>
    </source>
</evidence>
<dbReference type="InterPro" id="IPR029398">
    <property type="entry name" value="PolB_thumb"/>
</dbReference>
<evidence type="ECO:0000256" key="17">
    <source>
        <dbReference type="ARBA" id="ARBA00035726"/>
    </source>
</evidence>
<dbReference type="SMART" id="SM00278">
    <property type="entry name" value="HhH1"/>
    <property type="match status" value="2"/>
</dbReference>
<sequence>MRNQEIAKLFYDLARFLEIDGVAFKPYAYQRAAASLEGLKEDVADMYRRGGKETLQEIPGVGKNIAFHIEEYLKKGKITDLERFKKRLPVKMDELLRVEGLGPKKIKVLYQKLGIKDIKTLEKAVKKHEIAPLFGFGQKTEQNIVQGLEFLKQNKGRVLLQKITPVAKEVLEKLKALQGVERASLAGSLRRGKETIGDVDFLVASDKPEKIMDFFVALPGVKKVWGKGGTKASVHMAAGFDMDLRVVPEKSYGAALQYFTGSQAHNILTRKLAIDKGLKLSEYGVFKGSKMIAGKTEQEVYKAIGLPYIEPELREDQGEIDAALQGKLPTLVTLKDIKGDLHCHSNWNGGQHSIEVMAKTAMEKGYEYIGISDHSKTLKIENGLNEKQLLDQHKAIEKINAKFLASGRKFRVLHGVEADVLKDGSIDIDDKVLKQLDYVIASVHLNTKMEKPQMMARIEKAMKNPHVDIIGHPTGRIVNQRDEYQIDMDRLLKIAKETGIILEINSSARLDLRDFYIRRAKAEGVKMIINTDSHHKDQMDLMPYGVAQARRGWSECSDIINTLPAEKLLEYFK</sequence>
<evidence type="ECO:0000256" key="11">
    <source>
        <dbReference type="ARBA" id="ARBA00022763"/>
    </source>
</evidence>
<protein>
    <recommendedName>
        <fullName evidence="5">DNA polymerase beta</fullName>
        <ecNumber evidence="3">2.7.7.7</ecNumber>
        <ecNumber evidence="4">4.2.99.18</ecNumber>
    </recommendedName>
    <alternativeName>
        <fullName evidence="16">5'-deoxyribose-phosphate lyase</fullName>
    </alternativeName>
    <alternativeName>
        <fullName evidence="17">AP lyase</fullName>
    </alternativeName>
</protein>
<dbReference type="InterPro" id="IPR003141">
    <property type="entry name" value="Pol/His_phosphatase_N"/>
</dbReference>
<dbReference type="AlphaFoldDB" id="A0A1G2I3F7"/>
<comment type="catalytic activity">
    <reaction evidence="18">
        <text>2'-deoxyribonucleotide-(2'-deoxyribose 5'-phosphate)-2'-deoxyribonucleotide-DNA = a 3'-end 2'-deoxyribonucleotide-(2,3-dehydro-2,3-deoxyribose 5'-phosphate)-DNA + a 5'-end 5'-phospho-2'-deoxyribonucleoside-DNA + H(+)</text>
        <dbReference type="Rhea" id="RHEA:66592"/>
        <dbReference type="Rhea" id="RHEA-COMP:13180"/>
        <dbReference type="Rhea" id="RHEA-COMP:16897"/>
        <dbReference type="Rhea" id="RHEA-COMP:17067"/>
        <dbReference type="ChEBI" id="CHEBI:15378"/>
        <dbReference type="ChEBI" id="CHEBI:136412"/>
        <dbReference type="ChEBI" id="CHEBI:157695"/>
        <dbReference type="ChEBI" id="CHEBI:167181"/>
        <dbReference type="EC" id="4.2.99.18"/>
    </reaction>
</comment>
<reference evidence="25 26" key="1">
    <citation type="journal article" date="2016" name="Nat. Commun.">
        <title>Thousands of microbial genomes shed light on interconnected biogeochemical processes in an aquifer system.</title>
        <authorList>
            <person name="Anantharaman K."/>
            <person name="Brown C.T."/>
            <person name="Hug L.A."/>
            <person name="Sharon I."/>
            <person name="Castelle C.J."/>
            <person name="Probst A.J."/>
            <person name="Thomas B.C."/>
            <person name="Singh A."/>
            <person name="Wilkins M.J."/>
            <person name="Karaoz U."/>
            <person name="Brodie E.L."/>
            <person name="Williams K.H."/>
            <person name="Hubbard S.S."/>
            <person name="Banfield J.F."/>
        </authorList>
    </citation>
    <scope>NUCLEOTIDE SEQUENCE [LARGE SCALE GENOMIC DNA]</scope>
</reference>
<dbReference type="InterPro" id="IPR003583">
    <property type="entry name" value="Hlx-hairpin-Hlx_DNA-bd_motif"/>
</dbReference>
<dbReference type="InterPro" id="IPR002054">
    <property type="entry name" value="DNA-dir_DNA_pol_X"/>
</dbReference>
<dbReference type="Gene3D" id="3.20.20.140">
    <property type="entry name" value="Metal-dependent hydrolases"/>
    <property type="match status" value="1"/>
</dbReference>
<comment type="function">
    <text evidence="20">Repair polymerase that plays a key role in base-excision repair. During this process, the damaged base is excised by specific DNA glycosylases, the DNA backbone is nicked at the abasic site by an apurinic/apyrimidic (AP) endonuclease, and POLB removes 5'-deoxyribose-phosphate from the preincised AP site acting as a 5'-deoxyribose-phosphate lyase (5'-dRP lyase); through its DNA polymerase activity, it adds one nucleotide to the 3' end of the arising single-nucleotide gap. Conducts 'gap-filling' DNA synthesis in a stepwise distributive fashion rather than in a processive fashion as for other DNA polymerases. It is also able to cleave sugar-phosphate bonds 3' to an intact AP site, acting as an AP lyase.</text>
</comment>
<evidence type="ECO:0000256" key="1">
    <source>
        <dbReference type="ARBA" id="ARBA00001946"/>
    </source>
</evidence>
<dbReference type="GO" id="GO:0003887">
    <property type="term" value="F:DNA-directed DNA polymerase activity"/>
    <property type="evidence" value="ECO:0007669"/>
    <property type="project" value="UniProtKB-KW"/>
</dbReference>
<dbReference type="SUPFAM" id="SSF81301">
    <property type="entry name" value="Nucleotidyltransferase"/>
    <property type="match status" value="1"/>
</dbReference>
<keyword evidence="13" id="KW-0239">DNA-directed DNA polymerase</keyword>
<keyword evidence="7" id="KW-0237">DNA synthesis</keyword>
<dbReference type="PIRSF" id="PIRSF005047">
    <property type="entry name" value="UCP005047_YshC"/>
    <property type="match status" value="1"/>
</dbReference>
<evidence type="ECO:0000256" key="5">
    <source>
        <dbReference type="ARBA" id="ARBA00020020"/>
    </source>
</evidence>
<evidence type="ECO:0000256" key="14">
    <source>
        <dbReference type="ARBA" id="ARBA00023053"/>
    </source>
</evidence>
<evidence type="ECO:0000256" key="7">
    <source>
        <dbReference type="ARBA" id="ARBA00022634"/>
    </source>
</evidence>
<evidence type="ECO:0000256" key="15">
    <source>
        <dbReference type="ARBA" id="ARBA00023204"/>
    </source>
</evidence>
<dbReference type="SMART" id="SM00483">
    <property type="entry name" value="POLXc"/>
    <property type="match status" value="1"/>
</dbReference>
<dbReference type="Gene3D" id="3.30.210.10">
    <property type="entry name" value="DNA polymerase, thumb domain"/>
    <property type="match status" value="1"/>
</dbReference>
<keyword evidence="8" id="KW-0808">Transferase</keyword>
<dbReference type="NCBIfam" id="NF006375">
    <property type="entry name" value="PRK08609.1"/>
    <property type="match status" value="1"/>
</dbReference>
<keyword evidence="9" id="KW-0548">Nucleotidyltransferase</keyword>
<dbReference type="PANTHER" id="PTHR36928">
    <property type="entry name" value="PHOSPHATASE YCDX-RELATED"/>
    <property type="match status" value="1"/>
</dbReference>
<accession>A0A1G2I3F7</accession>
<evidence type="ECO:0000259" key="22">
    <source>
        <dbReference type="SMART" id="SM00278"/>
    </source>
</evidence>
<dbReference type="Gene3D" id="1.10.150.110">
    <property type="entry name" value="DNA polymerase beta, N-terminal domain-like"/>
    <property type="match status" value="1"/>
</dbReference>
<evidence type="ECO:0000259" key="24">
    <source>
        <dbReference type="SMART" id="SM00483"/>
    </source>
</evidence>
<evidence type="ECO:0000256" key="10">
    <source>
        <dbReference type="ARBA" id="ARBA00022705"/>
    </source>
</evidence>
<proteinExistence type="predicted"/>
<dbReference type="InterPro" id="IPR002008">
    <property type="entry name" value="DNA_pol_X_beta-like"/>
</dbReference>
<comment type="caution">
    <text evidence="25">The sequence shown here is derived from an EMBL/GenBank/DDBJ whole genome shotgun (WGS) entry which is preliminary data.</text>
</comment>
<dbReference type="InterPro" id="IPR050243">
    <property type="entry name" value="PHP_phosphatase"/>
</dbReference>
<dbReference type="CDD" id="cd07436">
    <property type="entry name" value="PHP_PolX"/>
    <property type="match status" value="1"/>
</dbReference>
<evidence type="ECO:0000313" key="26">
    <source>
        <dbReference type="Proteomes" id="UP000178820"/>
    </source>
</evidence>
<evidence type="ECO:0000259" key="23">
    <source>
        <dbReference type="SMART" id="SM00481"/>
    </source>
</evidence>
<dbReference type="STRING" id="1802207.A3D44_02820"/>
<evidence type="ECO:0000256" key="4">
    <source>
        <dbReference type="ARBA" id="ARBA00012720"/>
    </source>
</evidence>
<comment type="cofactor">
    <cofactor evidence="1">
        <name>Mg(2+)</name>
        <dbReference type="ChEBI" id="CHEBI:18420"/>
    </cofactor>
</comment>
<dbReference type="InterPro" id="IPR022311">
    <property type="entry name" value="PolX-like"/>
</dbReference>
<dbReference type="GO" id="GO:0140078">
    <property type="term" value="F:class I DNA-(apurinic or apyrimidinic site) endonuclease activity"/>
    <property type="evidence" value="ECO:0007669"/>
    <property type="project" value="UniProtKB-EC"/>
</dbReference>
<evidence type="ECO:0000256" key="21">
    <source>
        <dbReference type="ARBA" id="ARBA00049244"/>
    </source>
</evidence>
<dbReference type="InterPro" id="IPR047967">
    <property type="entry name" value="PolX_PHP"/>
</dbReference>
<evidence type="ECO:0000256" key="20">
    <source>
        <dbReference type="ARBA" id="ARBA00045548"/>
    </source>
</evidence>
<dbReference type="EC" id="4.2.99.18" evidence="4"/>
<organism evidence="25 26">
    <name type="scientific">Candidatus Staskawiczbacteria bacterium RIFCSPHIGHO2_02_FULL_42_22</name>
    <dbReference type="NCBI Taxonomy" id="1802207"/>
    <lineage>
        <taxon>Bacteria</taxon>
        <taxon>Candidatus Staskawicziibacteriota</taxon>
    </lineage>
</organism>
<dbReference type="GO" id="GO:0005829">
    <property type="term" value="C:cytosol"/>
    <property type="evidence" value="ECO:0007669"/>
    <property type="project" value="TreeGrafter"/>
</dbReference>
<evidence type="ECO:0000256" key="18">
    <source>
        <dbReference type="ARBA" id="ARBA00044632"/>
    </source>
</evidence>
<dbReference type="InterPro" id="IPR037160">
    <property type="entry name" value="DNA_Pol_thumb_sf"/>
</dbReference>
<comment type="catalytic activity">
    <reaction evidence="19">
        <text>a 5'-end 2'-deoxyribose-2'-deoxyribonucleotide-DNA = (2E,4S)-4-hydroxypenten-2-al-5-phosphate + a 5'-end 5'-phospho-2'-deoxyribonucleoside-DNA + H(+)</text>
        <dbReference type="Rhea" id="RHEA:76255"/>
        <dbReference type="Rhea" id="RHEA-COMP:13180"/>
        <dbReference type="Rhea" id="RHEA-COMP:18657"/>
        <dbReference type="ChEBI" id="CHEBI:15378"/>
        <dbReference type="ChEBI" id="CHEBI:136412"/>
        <dbReference type="ChEBI" id="CHEBI:195194"/>
        <dbReference type="ChEBI" id="CHEBI:195195"/>
    </reaction>
</comment>
<evidence type="ECO:0000256" key="16">
    <source>
        <dbReference type="ARBA" id="ARBA00035717"/>
    </source>
</evidence>
<keyword evidence="15" id="KW-0234">DNA repair</keyword>
<gene>
    <name evidence="25" type="ORF">A3D44_02820</name>
</gene>
<feature type="domain" description="Helix-hairpin-helix DNA-binding motif class 1" evidence="22">
    <location>
        <begin position="93"/>
        <end position="112"/>
    </location>
</feature>
<evidence type="ECO:0000256" key="9">
    <source>
        <dbReference type="ARBA" id="ARBA00022695"/>
    </source>
</evidence>
<evidence type="ECO:0000256" key="12">
    <source>
        <dbReference type="ARBA" id="ARBA00022843"/>
    </source>
</evidence>
<dbReference type="Pfam" id="PF02811">
    <property type="entry name" value="PHP"/>
    <property type="match status" value="1"/>
</dbReference>
<evidence type="ECO:0000313" key="25">
    <source>
        <dbReference type="EMBL" id="OGZ69364.1"/>
    </source>
</evidence>
<dbReference type="PRINTS" id="PR00870">
    <property type="entry name" value="DNAPOLXBETA"/>
</dbReference>
<dbReference type="Pfam" id="PF14520">
    <property type="entry name" value="HHH_5"/>
    <property type="match status" value="1"/>
</dbReference>
<dbReference type="Pfam" id="PF14716">
    <property type="entry name" value="HHH_8"/>
    <property type="match status" value="1"/>
</dbReference>
<keyword evidence="10" id="KW-0235">DNA replication</keyword>
<dbReference type="InterPro" id="IPR016195">
    <property type="entry name" value="Pol/histidinol_Pase-like"/>
</dbReference>
<dbReference type="GO" id="GO:0003677">
    <property type="term" value="F:DNA binding"/>
    <property type="evidence" value="ECO:0007669"/>
    <property type="project" value="InterPro"/>
</dbReference>
<evidence type="ECO:0000256" key="19">
    <source>
        <dbReference type="ARBA" id="ARBA00044678"/>
    </source>
</evidence>
<dbReference type="Gene3D" id="3.30.460.10">
    <property type="entry name" value="Beta Polymerase, domain 2"/>
    <property type="match status" value="1"/>
</dbReference>
<dbReference type="SUPFAM" id="SSF89550">
    <property type="entry name" value="PHP domain-like"/>
    <property type="match status" value="1"/>
</dbReference>
<dbReference type="InterPro" id="IPR027421">
    <property type="entry name" value="DNA_pol_lamdba_lyase_dom_sf"/>
</dbReference>
<dbReference type="InterPro" id="IPR043519">
    <property type="entry name" value="NT_sf"/>
</dbReference>
<evidence type="ECO:0000256" key="3">
    <source>
        <dbReference type="ARBA" id="ARBA00012417"/>
    </source>
</evidence>
<dbReference type="InterPro" id="IPR004013">
    <property type="entry name" value="PHP_dom"/>
</dbReference>
<name>A0A1G2I3F7_9BACT</name>
<feature type="domain" description="DNA-directed DNA polymerase X" evidence="24">
    <location>
        <begin position="1"/>
        <end position="315"/>
    </location>
</feature>
<dbReference type="CDD" id="cd00141">
    <property type="entry name" value="NT_POLXc"/>
    <property type="match status" value="1"/>
</dbReference>
<dbReference type="EC" id="2.7.7.7" evidence="3"/>
<dbReference type="SMART" id="SM00481">
    <property type="entry name" value="POLIIIAc"/>
    <property type="match status" value="1"/>
</dbReference>
<dbReference type="Pfam" id="PF14791">
    <property type="entry name" value="DNA_pol_B_thumb"/>
    <property type="match status" value="1"/>
</dbReference>
<dbReference type="GO" id="GO:0006281">
    <property type="term" value="P:DNA repair"/>
    <property type="evidence" value="ECO:0007669"/>
    <property type="project" value="UniProtKB-KW"/>
</dbReference>
<dbReference type="SUPFAM" id="SSF47802">
    <property type="entry name" value="DNA polymerase beta, N-terminal domain-like"/>
    <property type="match status" value="1"/>
</dbReference>
<dbReference type="GO" id="GO:0042578">
    <property type="term" value="F:phosphoric ester hydrolase activity"/>
    <property type="evidence" value="ECO:0007669"/>
    <property type="project" value="TreeGrafter"/>
</dbReference>